<dbReference type="AlphaFoldDB" id="A0A507ECI4"/>
<organism evidence="2 3">
    <name type="scientific">Powellomyces hirtus</name>
    <dbReference type="NCBI Taxonomy" id="109895"/>
    <lineage>
        <taxon>Eukaryota</taxon>
        <taxon>Fungi</taxon>
        <taxon>Fungi incertae sedis</taxon>
        <taxon>Chytridiomycota</taxon>
        <taxon>Chytridiomycota incertae sedis</taxon>
        <taxon>Chytridiomycetes</taxon>
        <taxon>Spizellomycetales</taxon>
        <taxon>Powellomycetaceae</taxon>
        <taxon>Powellomyces</taxon>
    </lineage>
</organism>
<feature type="compositionally biased region" description="Low complexity" evidence="1">
    <location>
        <begin position="342"/>
        <end position="355"/>
    </location>
</feature>
<dbReference type="EMBL" id="QEAQ01000011">
    <property type="protein sequence ID" value="TPX60918.1"/>
    <property type="molecule type" value="Genomic_DNA"/>
</dbReference>
<dbReference type="Proteomes" id="UP000318582">
    <property type="component" value="Unassembled WGS sequence"/>
</dbReference>
<keyword evidence="3" id="KW-1185">Reference proteome</keyword>
<evidence type="ECO:0000313" key="2">
    <source>
        <dbReference type="EMBL" id="TPX60918.1"/>
    </source>
</evidence>
<feature type="region of interest" description="Disordered" evidence="1">
    <location>
        <begin position="396"/>
        <end position="429"/>
    </location>
</feature>
<feature type="compositionally biased region" description="Basic residues" evidence="1">
    <location>
        <begin position="438"/>
        <end position="449"/>
    </location>
</feature>
<evidence type="ECO:0000313" key="3">
    <source>
        <dbReference type="Proteomes" id="UP000318582"/>
    </source>
</evidence>
<feature type="region of interest" description="Disordered" evidence="1">
    <location>
        <begin position="438"/>
        <end position="457"/>
    </location>
</feature>
<evidence type="ECO:0000256" key="1">
    <source>
        <dbReference type="SAM" id="MobiDB-lite"/>
    </source>
</evidence>
<protein>
    <submittedName>
        <fullName evidence="2">Uncharacterized protein</fullName>
    </submittedName>
</protein>
<accession>A0A507ECI4</accession>
<sequence length="457" mass="50184">MGLTGTHSSSFPKLDQAVSRGASDAWGTWQRRGALMGTHKDFEAMFAARGPGDMEEKKKAPTWRTGSLKPRSELNTSVQIRKTGAKHIVFHFGGKDWDLTDLKQSALSRTSIIKMTPSFTLILDSGKFNSFLMKGTVYARWFVRNLVIQRSRSTNKLGLIEIQQQTRPSGLSEAAKSSLFGGEEMSAEQCRTGKNESLKEFALAYCFLLLFVSSHSSEPAKERMYFEYIYIFTKEIITTVLCLPSFAVTVGKELERLFRSGLFQGHQNLDQESGGVSDSRIAKLLGGGSRENIVKSKVGRAVKSAPPGKSRVLHSELSFGDPSPLPLANTGGLGTGDKGRFSIARRTSRPSTSRGRIGHASAAGSTSNAGRNILGNVIPTSGGWTKIEETALQEAFKSSPDEALGPDGMPKREGEDEPEAQSRPIRSAALRERERLRRRWVHAPSKKLHPNCTKSEY</sequence>
<name>A0A507ECI4_9FUNG</name>
<reference evidence="2 3" key="1">
    <citation type="journal article" date="2019" name="Sci. Rep.">
        <title>Comparative genomics of chytrid fungi reveal insights into the obligate biotrophic and pathogenic lifestyle of Synchytrium endobioticum.</title>
        <authorList>
            <person name="van de Vossenberg B.T.L.H."/>
            <person name="Warris S."/>
            <person name="Nguyen H.D.T."/>
            <person name="van Gent-Pelzer M.P.E."/>
            <person name="Joly D.L."/>
            <person name="van de Geest H.C."/>
            <person name="Bonants P.J.M."/>
            <person name="Smith D.S."/>
            <person name="Levesque C.A."/>
            <person name="van der Lee T.A.J."/>
        </authorList>
    </citation>
    <scope>NUCLEOTIDE SEQUENCE [LARGE SCALE GENOMIC DNA]</scope>
    <source>
        <strain evidence="2 3">CBS 809.83</strain>
    </source>
</reference>
<gene>
    <name evidence="2" type="ORF">PhCBS80983_g01461</name>
</gene>
<feature type="region of interest" description="Disordered" evidence="1">
    <location>
        <begin position="299"/>
        <end position="373"/>
    </location>
</feature>
<comment type="caution">
    <text evidence="2">The sequence shown here is derived from an EMBL/GenBank/DDBJ whole genome shotgun (WGS) entry which is preliminary data.</text>
</comment>
<proteinExistence type="predicted"/>